<feature type="compositionally biased region" description="Basic and acidic residues" evidence="1">
    <location>
        <begin position="778"/>
        <end position="789"/>
    </location>
</feature>
<name>A0A4P9XAL2_9FUNG</name>
<feature type="compositionally biased region" description="Pro residues" evidence="1">
    <location>
        <begin position="736"/>
        <end position="745"/>
    </location>
</feature>
<feature type="region of interest" description="Disordered" evidence="1">
    <location>
        <begin position="61"/>
        <end position="148"/>
    </location>
</feature>
<feature type="compositionally biased region" description="Low complexity" evidence="1">
    <location>
        <begin position="853"/>
        <end position="878"/>
    </location>
</feature>
<feature type="region of interest" description="Disordered" evidence="1">
    <location>
        <begin position="778"/>
        <end position="807"/>
    </location>
</feature>
<feature type="region of interest" description="Disordered" evidence="1">
    <location>
        <begin position="671"/>
        <end position="697"/>
    </location>
</feature>
<feature type="compositionally biased region" description="Low complexity" evidence="1">
    <location>
        <begin position="1"/>
        <end position="19"/>
    </location>
</feature>
<feature type="region of interest" description="Disordered" evidence="1">
    <location>
        <begin position="727"/>
        <end position="754"/>
    </location>
</feature>
<protein>
    <submittedName>
        <fullName evidence="2">Uncharacterized protein</fullName>
    </submittedName>
</protein>
<organism evidence="2 3">
    <name type="scientific">Caulochytrium protostelioides</name>
    <dbReference type="NCBI Taxonomy" id="1555241"/>
    <lineage>
        <taxon>Eukaryota</taxon>
        <taxon>Fungi</taxon>
        <taxon>Fungi incertae sedis</taxon>
        <taxon>Chytridiomycota</taxon>
        <taxon>Chytridiomycota incertae sedis</taxon>
        <taxon>Chytridiomycetes</taxon>
        <taxon>Caulochytriales</taxon>
        <taxon>Caulochytriaceae</taxon>
        <taxon>Caulochytrium</taxon>
    </lineage>
</organism>
<feature type="compositionally biased region" description="Low complexity" evidence="1">
    <location>
        <begin position="134"/>
        <end position="148"/>
    </location>
</feature>
<feature type="compositionally biased region" description="Gly residues" evidence="1">
    <location>
        <begin position="681"/>
        <end position="691"/>
    </location>
</feature>
<accession>A0A4P9XAL2</accession>
<evidence type="ECO:0000313" key="3">
    <source>
        <dbReference type="Proteomes" id="UP000274922"/>
    </source>
</evidence>
<reference evidence="3" key="1">
    <citation type="journal article" date="2018" name="Nat. Microbiol.">
        <title>Leveraging single-cell genomics to expand the fungal tree of life.</title>
        <authorList>
            <person name="Ahrendt S.R."/>
            <person name="Quandt C.A."/>
            <person name="Ciobanu D."/>
            <person name="Clum A."/>
            <person name="Salamov A."/>
            <person name="Andreopoulos B."/>
            <person name="Cheng J.F."/>
            <person name="Woyke T."/>
            <person name="Pelin A."/>
            <person name="Henrissat B."/>
            <person name="Reynolds N.K."/>
            <person name="Benny G.L."/>
            <person name="Smith M.E."/>
            <person name="James T.Y."/>
            <person name="Grigoriev I.V."/>
        </authorList>
    </citation>
    <scope>NUCLEOTIDE SEQUENCE [LARGE SCALE GENOMIC DNA]</scope>
    <source>
        <strain evidence="3">ATCC 52028</strain>
    </source>
</reference>
<feature type="region of interest" description="Disordered" evidence="1">
    <location>
        <begin position="231"/>
        <end position="300"/>
    </location>
</feature>
<feature type="region of interest" description="Disordered" evidence="1">
    <location>
        <begin position="852"/>
        <end position="878"/>
    </location>
</feature>
<feature type="compositionally biased region" description="Basic and acidic residues" evidence="1">
    <location>
        <begin position="238"/>
        <end position="255"/>
    </location>
</feature>
<proteinExistence type="predicted"/>
<feature type="region of interest" description="Disordered" evidence="1">
    <location>
        <begin position="473"/>
        <end position="501"/>
    </location>
</feature>
<feature type="compositionally biased region" description="Low complexity" evidence="1">
    <location>
        <begin position="790"/>
        <end position="807"/>
    </location>
</feature>
<sequence>MAAEPTRRAMAAAGHATPATPDPKPLRRSHRLLAHLSASLSTLNGASSHDSLDRLGDHANRSMAASTPSIPTAPADCDPSGDTDAPREDGWAATLRRATSTRSIRSAAATQSAYRLRTESPGIVDRDDHDDAEAPAADVDGSAPSGTAASTPAIAAIKRRAHRLSLPVPISASLAADVRRAVARKSRALNTQLGGEIRRRDRDPGIWAPGSGFAASLQALQVPSSTLLGSADTLHTSGDADRLGGEDDHSHHDGHNDDDDDDDVASPSAWSPASRRRSNVEWSAAPSTDASAPASPQNAHNRSLAHLIKSVSTKVRKSTSLASSMSALNEFTASSSDALAFSLGRPRRAVPTHRASVSSTAAPALLTSPPPPLHIVIKPSGSVVYTGIHPAEADALAAAAATAAAAAPAAQTGRDAGAGRHPAIPTSASVGGLAALAAHARIDRANAAIDYGSLGDLTLRRTQVAAGHRARLLAQADSRPRSQSDPLQPPPRGDVDAGTAGAAATGTAAVVTRAVDATTSPIAPDVPHSVLRRMHMRPRAPAGPRIDALIAAAESASLHERARRAKRQQARQRHARRMQQQLADAGRGHEMAPAVVVPNPLLPVADGAAPLTAARPPALPSATGSAGLTPAAATAPNAAAAFALDMYELASYQAVARSHFAAARRARRAARKRLSTTSTGGACGTGSGNGTDGADLARPPSDPSLCAWSPAVVAACWGNGLPITPLDPASSLASPTPSPPPPPPREPSRRQRAVSMQLSDLLTWRAWSPWPLSSWLDPVREGPQQERPEAASARHTRATAGRAAARTTAHVAVRQAQWWRSAAHEESTARLPLPDLVRALFSATDLRYSQTRLLPPSDASPASASSSTASSRSRSRRGSQLLPWLAGRSAAAAAAAAAPSAVAAAAASGAPESYEMRLCGPPPPPEMLWLGEGGVAGESEAFGPSAWAPRDGDGDGDGTGVPFPAFDWNRLPEPLGPQHRRFHTASESRHTDWAAVAASAPWALDYVPSASRLPLDAI</sequence>
<feature type="compositionally biased region" description="Low complexity" evidence="1">
    <location>
        <begin position="283"/>
        <end position="296"/>
    </location>
</feature>
<evidence type="ECO:0000313" key="2">
    <source>
        <dbReference type="EMBL" id="RKP02423.1"/>
    </source>
</evidence>
<evidence type="ECO:0000256" key="1">
    <source>
        <dbReference type="SAM" id="MobiDB-lite"/>
    </source>
</evidence>
<dbReference type="Proteomes" id="UP000274922">
    <property type="component" value="Unassembled WGS sequence"/>
</dbReference>
<dbReference type="AlphaFoldDB" id="A0A4P9XAL2"/>
<gene>
    <name evidence="2" type="ORF">CXG81DRAFT_17946</name>
</gene>
<feature type="compositionally biased region" description="Low complexity" evidence="1">
    <location>
        <begin position="64"/>
        <end position="75"/>
    </location>
</feature>
<feature type="compositionally biased region" description="Low complexity" evidence="1">
    <location>
        <begin position="92"/>
        <end position="113"/>
    </location>
</feature>
<feature type="region of interest" description="Disordered" evidence="1">
    <location>
        <begin position="1"/>
        <end position="29"/>
    </location>
</feature>
<dbReference type="EMBL" id="ML014144">
    <property type="protein sequence ID" value="RKP02423.1"/>
    <property type="molecule type" value="Genomic_DNA"/>
</dbReference>
<keyword evidence="3" id="KW-1185">Reference proteome</keyword>